<dbReference type="Gene3D" id="3.10.170.20">
    <property type="match status" value="1"/>
</dbReference>
<dbReference type="EMBL" id="HG722952">
    <property type="protein sequence ID" value="CDJ64449.1"/>
    <property type="molecule type" value="Genomic_DNA"/>
</dbReference>
<evidence type="ECO:0000313" key="2">
    <source>
        <dbReference type="EMBL" id="CDJ64449.1"/>
    </source>
</evidence>
<sequence length="594" mass="66181">MPAAVEQPAVARDNSIKNLLGQIAADLTEDAYKATEVQHALRFNDIRRFFEVEVVPAALWWLHRTVRVDRLVGPLTVKIDKKSDTQFGVGQCGKCRLPNLRRLRTETEHHSLGIVEDADILLSFRTSKSPNEDGSYVCQVDDGYRPVAACISIPVAEAERLYSSRKTSFSHTIDRILMYIINAVGVNVQTLPFFLTWNHAWRKEALRRLHDANRVGLPPAVHAVTEVLNLDIKPSNSQKGFHRFKATATSSGESAETRTRRRFFLTTPEIKAAIRRYLDCTDVIGLELALYQSGPRCSGTAYAAKDAQRCKPFEQATPVAARTWDNKIAVENSFADVKASNPNEPVTDDGQGSHNEMFLSGFDYERCVKSMMELTPASRNRRNCHRITCVSDDDRIEAPMMLPVAKAVKWVAAQVTSKLQNGTEKTTVCMRGEKGQQKQVPGTERGVIECPDVDVVCHGRPCRNGGIPKYGVKFPAGIAIDSRTGAIFGTPVEKTRGCVPLAIEVQMQEPPHAAERTFIRINVVDQLLTRSQQPELKKRNDLPPVEGRRAVPARAAQEAATHQNYQDMATEADWDGLTIRTPGDCEHYVKGDLR</sequence>
<feature type="region of interest" description="Disordered" evidence="1">
    <location>
        <begin position="532"/>
        <end position="564"/>
    </location>
</feature>
<keyword evidence="3" id="KW-1185">Reference proteome</keyword>
<dbReference type="RefSeq" id="XP_013432916.1">
    <property type="nucleotide sequence ID" value="XM_013577462.1"/>
</dbReference>
<dbReference type="GeneID" id="25477104"/>
<protein>
    <submittedName>
        <fullName evidence="2">Uncharacterized protein</fullName>
    </submittedName>
</protein>
<accession>U6MPM9</accession>
<feature type="compositionally biased region" description="Low complexity" evidence="1">
    <location>
        <begin position="550"/>
        <end position="560"/>
    </location>
</feature>
<reference evidence="2" key="1">
    <citation type="submission" date="2013-10" db="EMBL/GenBank/DDBJ databases">
        <title>Genomic analysis of the causative agents of coccidiosis in chickens.</title>
        <authorList>
            <person name="Reid A.J."/>
            <person name="Blake D."/>
            <person name="Billington K."/>
            <person name="Browne H."/>
            <person name="Dunn M."/>
            <person name="Hung S."/>
            <person name="Kawahara F."/>
            <person name="Miranda-Saavedra D."/>
            <person name="Mourier T."/>
            <person name="Nagra H."/>
            <person name="Otto T.D."/>
            <person name="Rawlings N."/>
            <person name="Sanchez A."/>
            <person name="Sanders M."/>
            <person name="Subramaniam C."/>
            <person name="Tay Y."/>
            <person name="Dear P."/>
            <person name="Doerig C."/>
            <person name="Gruber A."/>
            <person name="Parkinson J."/>
            <person name="Shirley M."/>
            <person name="Wan K.L."/>
            <person name="Berriman M."/>
            <person name="Tomley F."/>
            <person name="Pain A."/>
        </authorList>
    </citation>
    <scope>NUCLEOTIDE SEQUENCE [LARGE SCALE GENOMIC DNA]</scope>
    <source>
        <strain evidence="2">Houghton</strain>
    </source>
</reference>
<gene>
    <name evidence="2" type="ORF">ENH_00069710</name>
</gene>
<dbReference type="OrthoDB" id="347183at2759"/>
<reference evidence="2" key="2">
    <citation type="submission" date="2013-10" db="EMBL/GenBank/DDBJ databases">
        <authorList>
            <person name="Aslett M."/>
        </authorList>
    </citation>
    <scope>NUCLEOTIDE SEQUENCE [LARGE SCALE GENOMIC DNA]</scope>
    <source>
        <strain evidence="2">Houghton</strain>
    </source>
</reference>
<dbReference type="VEuPathDB" id="ToxoDB:ENH_00069710"/>
<feature type="compositionally biased region" description="Basic and acidic residues" evidence="1">
    <location>
        <begin position="535"/>
        <end position="549"/>
    </location>
</feature>
<evidence type="ECO:0000313" key="3">
    <source>
        <dbReference type="Proteomes" id="UP000030754"/>
    </source>
</evidence>
<dbReference type="AlphaFoldDB" id="U6MPM9"/>
<proteinExistence type="predicted"/>
<dbReference type="Proteomes" id="UP000030754">
    <property type="component" value="Unassembled WGS sequence"/>
</dbReference>
<organism evidence="2 3">
    <name type="scientific">Eimeria necatrix</name>
    <dbReference type="NCBI Taxonomy" id="51315"/>
    <lineage>
        <taxon>Eukaryota</taxon>
        <taxon>Sar</taxon>
        <taxon>Alveolata</taxon>
        <taxon>Apicomplexa</taxon>
        <taxon>Conoidasida</taxon>
        <taxon>Coccidia</taxon>
        <taxon>Eucoccidiorida</taxon>
        <taxon>Eimeriorina</taxon>
        <taxon>Eimeriidae</taxon>
        <taxon>Eimeria</taxon>
    </lineage>
</organism>
<name>U6MPM9_9EIME</name>
<evidence type="ECO:0000256" key="1">
    <source>
        <dbReference type="SAM" id="MobiDB-lite"/>
    </source>
</evidence>